<dbReference type="AlphaFoldDB" id="A0A916UPV4"/>
<evidence type="ECO:0000313" key="3">
    <source>
        <dbReference type="Proteomes" id="UP000637002"/>
    </source>
</evidence>
<dbReference type="EMBL" id="BMGG01000008">
    <property type="protein sequence ID" value="GGC82462.1"/>
    <property type="molecule type" value="Genomic_DNA"/>
</dbReference>
<proteinExistence type="predicted"/>
<evidence type="ECO:0000259" key="1">
    <source>
        <dbReference type="Pfam" id="PF13452"/>
    </source>
</evidence>
<dbReference type="PIRSF" id="PIRSF018072">
    <property type="entry name" value="UCP018072"/>
    <property type="match status" value="1"/>
</dbReference>
<accession>A0A916UPV4</accession>
<name>A0A916UPV4_9HYPH</name>
<reference evidence="2" key="2">
    <citation type="submission" date="2020-09" db="EMBL/GenBank/DDBJ databases">
        <authorList>
            <person name="Sun Q."/>
            <person name="Zhou Y."/>
        </authorList>
    </citation>
    <scope>NUCLEOTIDE SEQUENCE</scope>
    <source>
        <strain evidence="2">CGMCC 1.12919</strain>
    </source>
</reference>
<organism evidence="2 3">
    <name type="scientific">Chelatococcus reniformis</name>
    <dbReference type="NCBI Taxonomy" id="1494448"/>
    <lineage>
        <taxon>Bacteria</taxon>
        <taxon>Pseudomonadati</taxon>
        <taxon>Pseudomonadota</taxon>
        <taxon>Alphaproteobacteria</taxon>
        <taxon>Hyphomicrobiales</taxon>
        <taxon>Chelatococcaceae</taxon>
        <taxon>Chelatococcus</taxon>
    </lineage>
</organism>
<dbReference type="CDD" id="cd03441">
    <property type="entry name" value="R_hydratase_like"/>
    <property type="match status" value="1"/>
</dbReference>
<sequence>MLDRSIVGQTRPATRATVEPKRLRFFLKAIGEEGAIYHDKAAAQAAGFRDIPVPPTYLFCLQMMDAERPFALTEDLGVDVGRLLHGEQGFRYHKPVYVGDELTFTTRIVDMADKKGGAMTIIAQETRVENGAGEHVADLTGTTVVRNPGAGQ</sequence>
<keyword evidence="3" id="KW-1185">Reference proteome</keyword>
<reference evidence="2" key="1">
    <citation type="journal article" date="2014" name="Int. J. Syst. Evol. Microbiol.">
        <title>Complete genome sequence of Corynebacterium casei LMG S-19264T (=DSM 44701T), isolated from a smear-ripened cheese.</title>
        <authorList>
            <consortium name="US DOE Joint Genome Institute (JGI-PGF)"/>
            <person name="Walter F."/>
            <person name="Albersmeier A."/>
            <person name="Kalinowski J."/>
            <person name="Ruckert C."/>
        </authorList>
    </citation>
    <scope>NUCLEOTIDE SEQUENCE</scope>
    <source>
        <strain evidence="2">CGMCC 1.12919</strain>
    </source>
</reference>
<gene>
    <name evidence="2" type="ORF">GCM10010994_45470</name>
</gene>
<dbReference type="RefSeq" id="WP_188611446.1">
    <property type="nucleotide sequence ID" value="NZ_BMGG01000008.1"/>
</dbReference>
<dbReference type="Pfam" id="PF13452">
    <property type="entry name" value="FAS1_DH_region"/>
    <property type="match status" value="1"/>
</dbReference>
<dbReference type="InterPro" id="IPR039569">
    <property type="entry name" value="FAS1-like_DH_region"/>
</dbReference>
<dbReference type="InterPro" id="IPR029069">
    <property type="entry name" value="HotDog_dom_sf"/>
</dbReference>
<comment type="caution">
    <text evidence="2">The sequence shown here is derived from an EMBL/GenBank/DDBJ whole genome shotgun (WGS) entry which is preliminary data.</text>
</comment>
<evidence type="ECO:0000313" key="2">
    <source>
        <dbReference type="EMBL" id="GGC82462.1"/>
    </source>
</evidence>
<protein>
    <recommendedName>
        <fullName evidence="1">FAS1-like dehydratase domain-containing protein</fullName>
    </recommendedName>
</protein>
<feature type="domain" description="FAS1-like dehydratase" evidence="1">
    <location>
        <begin position="7"/>
        <end position="138"/>
    </location>
</feature>
<dbReference type="SUPFAM" id="SSF54637">
    <property type="entry name" value="Thioesterase/thiol ester dehydrase-isomerase"/>
    <property type="match status" value="1"/>
</dbReference>
<dbReference type="InterPro" id="IPR016709">
    <property type="entry name" value="HadA-like"/>
</dbReference>
<dbReference type="Proteomes" id="UP000637002">
    <property type="component" value="Unassembled WGS sequence"/>
</dbReference>
<dbReference type="Gene3D" id="3.10.129.10">
    <property type="entry name" value="Hotdog Thioesterase"/>
    <property type="match status" value="1"/>
</dbReference>